<keyword evidence="2" id="KW-0472">Membrane</keyword>
<accession>A0AAV9IH65</accession>
<evidence type="ECO:0000256" key="1">
    <source>
        <dbReference type="SAM" id="Coils"/>
    </source>
</evidence>
<comment type="caution">
    <text evidence="3">The sequence shown here is derived from an EMBL/GenBank/DDBJ whole genome shotgun (WGS) entry which is preliminary data.</text>
</comment>
<keyword evidence="4" id="KW-1185">Reference proteome</keyword>
<dbReference type="AlphaFoldDB" id="A0AAV9IH65"/>
<protein>
    <submittedName>
        <fullName evidence="3">Uncharacterized protein</fullName>
    </submittedName>
</protein>
<dbReference type="EMBL" id="JANCYU010000042">
    <property type="protein sequence ID" value="KAK4526698.1"/>
    <property type="molecule type" value="Genomic_DNA"/>
</dbReference>
<organism evidence="3 4">
    <name type="scientific">Galdieria yellowstonensis</name>
    <dbReference type="NCBI Taxonomy" id="3028027"/>
    <lineage>
        <taxon>Eukaryota</taxon>
        <taxon>Rhodophyta</taxon>
        <taxon>Bangiophyceae</taxon>
        <taxon>Galdieriales</taxon>
        <taxon>Galdieriaceae</taxon>
        <taxon>Galdieria</taxon>
    </lineage>
</organism>
<evidence type="ECO:0000313" key="3">
    <source>
        <dbReference type="EMBL" id="KAK4526698.1"/>
    </source>
</evidence>
<keyword evidence="2" id="KW-0812">Transmembrane</keyword>
<reference evidence="3 4" key="1">
    <citation type="submission" date="2022-07" db="EMBL/GenBank/DDBJ databases">
        <title>Genome-wide signatures of adaptation to extreme environments.</title>
        <authorList>
            <person name="Cho C.H."/>
            <person name="Yoon H.S."/>
        </authorList>
    </citation>
    <scope>NUCLEOTIDE SEQUENCE [LARGE SCALE GENOMIC DNA]</scope>
    <source>
        <strain evidence="3 4">108.79 E11</strain>
    </source>
</reference>
<feature type="transmembrane region" description="Helical" evidence="2">
    <location>
        <begin position="20"/>
        <end position="41"/>
    </location>
</feature>
<feature type="coiled-coil region" evidence="1">
    <location>
        <begin position="43"/>
        <end position="95"/>
    </location>
</feature>
<dbReference type="Proteomes" id="UP001300502">
    <property type="component" value="Unassembled WGS sequence"/>
</dbReference>
<gene>
    <name evidence="3" type="ORF">GAYE_SCF26G4614</name>
</gene>
<name>A0AAV9IH65_9RHOD</name>
<evidence type="ECO:0000256" key="2">
    <source>
        <dbReference type="SAM" id="Phobius"/>
    </source>
</evidence>
<keyword evidence="1" id="KW-0175">Coiled coil</keyword>
<proteinExistence type="predicted"/>
<keyword evidence="2" id="KW-1133">Transmembrane helix</keyword>
<evidence type="ECO:0000313" key="4">
    <source>
        <dbReference type="Proteomes" id="UP001300502"/>
    </source>
</evidence>
<sequence>MAVKIDRKLVTLLQQTFTFLQRPSSIVFLGGSITLLFYSLVVGHEWHNNVKELQSQLKESKQKWEVERLSLDAKLSRLELKLNRTEVELVSILESFPKNDGKWSRTVIESKYAECMENKKQ</sequence>